<dbReference type="EMBL" id="CP007155">
    <property type="protein sequence ID" value="AHH95173.1"/>
    <property type="molecule type" value="Genomic_DNA"/>
</dbReference>
<dbReference type="Proteomes" id="UP000019225">
    <property type="component" value="Chromosome"/>
</dbReference>
<dbReference type="STRING" id="1449976.KALB_1802"/>
<keyword evidence="1" id="KW-0812">Transmembrane</keyword>
<dbReference type="HOGENOM" id="CLU_081563_0_0_11"/>
<evidence type="ECO:0000313" key="2">
    <source>
        <dbReference type="EMBL" id="AHH95173.1"/>
    </source>
</evidence>
<dbReference type="PATRIC" id="fig|1449976.3.peg.1799"/>
<feature type="transmembrane region" description="Helical" evidence="1">
    <location>
        <begin position="81"/>
        <end position="101"/>
    </location>
</feature>
<feature type="transmembrane region" description="Helical" evidence="1">
    <location>
        <begin position="121"/>
        <end position="138"/>
    </location>
</feature>
<keyword evidence="1" id="KW-1133">Transmembrane helix</keyword>
<dbReference type="eggNOG" id="COG4291">
    <property type="taxonomic scope" value="Bacteria"/>
</dbReference>
<dbReference type="SUPFAM" id="SSF81324">
    <property type="entry name" value="Voltage-gated potassium channels"/>
    <property type="match status" value="1"/>
</dbReference>
<gene>
    <name evidence="2" type="ORF">KALB_1802</name>
</gene>
<dbReference type="AlphaFoldDB" id="W5W1Z4"/>
<reference evidence="2 3" key="1">
    <citation type="journal article" date="2014" name="BMC Genomics">
        <title>Complete genome sequence of producer of the glycopeptide antibiotic Aculeximycin Kutzneria albida DSM 43870T, a representative of minor genus of Pseudonocardiaceae.</title>
        <authorList>
            <person name="Rebets Y."/>
            <person name="Tokovenko B."/>
            <person name="Lushchyk I."/>
            <person name="Ruckert C."/>
            <person name="Zaburannyi N."/>
            <person name="Bechthold A."/>
            <person name="Kalinowski J."/>
            <person name="Luzhetskyy A."/>
        </authorList>
    </citation>
    <scope>NUCLEOTIDE SEQUENCE [LARGE SCALE GENOMIC DNA]</scope>
    <source>
        <strain evidence="2">DSM 43870</strain>
    </source>
</reference>
<feature type="transmembrane region" description="Helical" evidence="1">
    <location>
        <begin position="203"/>
        <end position="224"/>
    </location>
</feature>
<protein>
    <recommendedName>
        <fullName evidence="4">DUF1345 domain-containing protein</fullName>
    </recommendedName>
</protein>
<organism evidence="2 3">
    <name type="scientific">Kutzneria albida DSM 43870</name>
    <dbReference type="NCBI Taxonomy" id="1449976"/>
    <lineage>
        <taxon>Bacteria</taxon>
        <taxon>Bacillati</taxon>
        <taxon>Actinomycetota</taxon>
        <taxon>Actinomycetes</taxon>
        <taxon>Pseudonocardiales</taxon>
        <taxon>Pseudonocardiaceae</taxon>
        <taxon>Kutzneria</taxon>
    </lineage>
</organism>
<feature type="transmembrane region" description="Helical" evidence="1">
    <location>
        <begin position="46"/>
        <end position="69"/>
    </location>
</feature>
<keyword evidence="1" id="KW-0472">Membrane</keyword>
<sequence>MHDVRVNDEALPAWRQRTATEHRWPVALAILLALGLQLPLPDKLNFLPSWLLPGLTTLLVVLVVAVNPGRVGRYERLERSIGLVVAALVSFGNAVNGVQLVRHILDGSLGDQAGPLLSNGASVYVTNIIVFSLWYWEFDRGGPAVRASGVREYPDFLFPQMSSPELAPRDWEPRYLDYLYLSFTNATAFSPTDVMPLRTWAKLAMLAQSVISLLIVVLVVARAVNVLH</sequence>
<accession>W5W1Z4</accession>
<name>W5W1Z4_9PSEU</name>
<evidence type="ECO:0008006" key="4">
    <source>
        <dbReference type="Google" id="ProtNLM"/>
    </source>
</evidence>
<dbReference type="KEGG" id="kal:KALB_1802"/>
<keyword evidence="3" id="KW-1185">Reference proteome</keyword>
<feature type="transmembrane region" description="Helical" evidence="1">
    <location>
        <begin position="24"/>
        <end position="40"/>
    </location>
</feature>
<proteinExistence type="predicted"/>
<evidence type="ECO:0000313" key="3">
    <source>
        <dbReference type="Proteomes" id="UP000019225"/>
    </source>
</evidence>
<evidence type="ECO:0000256" key="1">
    <source>
        <dbReference type="SAM" id="Phobius"/>
    </source>
</evidence>